<dbReference type="EMBL" id="AJSR01001643">
    <property type="protein sequence ID" value="EKM30478.1"/>
    <property type="molecule type" value="Genomic_DNA"/>
</dbReference>
<name>A0A454CVQ7_VIBHA</name>
<gene>
    <name evidence="1" type="ORF">VCHENC02_3793A</name>
</gene>
<dbReference type="AlphaFoldDB" id="A0A454CVQ7"/>
<protein>
    <submittedName>
        <fullName evidence="1">Uncharacterized protein</fullName>
    </submittedName>
</protein>
<reference evidence="1 2" key="1">
    <citation type="submission" date="2012-10" db="EMBL/GenBank/DDBJ databases">
        <title>Genome sequence of Vibrio Cholerae HENC-02.</title>
        <authorList>
            <person name="Eppinger M."/>
            <person name="Hasan N.A."/>
            <person name="Sengamalay N."/>
            <person name="Hine E."/>
            <person name="Su Q."/>
            <person name="Daugherty S.C."/>
            <person name="Young S."/>
            <person name="Sadzewicz L."/>
            <person name="Tallon L."/>
            <person name="Cebula T.A."/>
            <person name="Ravel J."/>
            <person name="Colwell R.R."/>
        </authorList>
    </citation>
    <scope>NUCLEOTIDE SEQUENCE [LARGE SCALE GENOMIC DNA]</scope>
    <source>
        <strain evidence="1 2">HENC-02</strain>
    </source>
</reference>
<evidence type="ECO:0000313" key="1">
    <source>
        <dbReference type="EMBL" id="EKM30478.1"/>
    </source>
</evidence>
<dbReference type="Proteomes" id="UP000008367">
    <property type="component" value="Unassembled WGS sequence"/>
</dbReference>
<proteinExistence type="predicted"/>
<comment type="caution">
    <text evidence="1">The sequence shown here is derived from an EMBL/GenBank/DDBJ whole genome shotgun (WGS) entry which is preliminary data.</text>
</comment>
<organism evidence="1 2">
    <name type="scientific">Vibrio harveyi</name>
    <name type="common">Beneckea harveyi</name>
    <dbReference type="NCBI Taxonomy" id="669"/>
    <lineage>
        <taxon>Bacteria</taxon>
        <taxon>Pseudomonadati</taxon>
        <taxon>Pseudomonadota</taxon>
        <taxon>Gammaproteobacteria</taxon>
        <taxon>Vibrionales</taxon>
        <taxon>Vibrionaceae</taxon>
        <taxon>Vibrio</taxon>
    </lineage>
</organism>
<sequence>MNCLQTSLYNLLEDNNFV</sequence>
<feature type="non-terminal residue" evidence="1">
    <location>
        <position position="18"/>
    </location>
</feature>
<evidence type="ECO:0000313" key="2">
    <source>
        <dbReference type="Proteomes" id="UP000008367"/>
    </source>
</evidence>
<accession>A0A454CVQ7</accession>